<dbReference type="GeneID" id="106820499"/>
<keyword evidence="2" id="KW-1185">Reference proteome</keyword>
<gene>
    <name evidence="3" type="primary">LOC106820499</name>
</gene>
<evidence type="ECO:0000313" key="2">
    <source>
        <dbReference type="Proteomes" id="UP000695022"/>
    </source>
</evidence>
<feature type="region of interest" description="Disordered" evidence="1">
    <location>
        <begin position="69"/>
        <end position="105"/>
    </location>
</feature>
<name>A0ABM1F7S6_PRICU</name>
<dbReference type="RefSeq" id="XP_014680497.1">
    <property type="nucleotide sequence ID" value="XM_014825011.1"/>
</dbReference>
<evidence type="ECO:0000256" key="1">
    <source>
        <dbReference type="SAM" id="MobiDB-lite"/>
    </source>
</evidence>
<proteinExistence type="predicted"/>
<feature type="compositionally biased region" description="Basic and acidic residues" evidence="1">
    <location>
        <begin position="80"/>
        <end position="96"/>
    </location>
</feature>
<dbReference type="Pfam" id="PF03137">
    <property type="entry name" value="OATP"/>
    <property type="match status" value="1"/>
</dbReference>
<evidence type="ECO:0000313" key="3">
    <source>
        <dbReference type="RefSeq" id="XP_014680497.1"/>
    </source>
</evidence>
<dbReference type="InterPro" id="IPR004156">
    <property type="entry name" value="OATP"/>
</dbReference>
<dbReference type="Proteomes" id="UP000695022">
    <property type="component" value="Unplaced"/>
</dbReference>
<dbReference type="PANTHER" id="PTHR11388">
    <property type="entry name" value="ORGANIC ANION TRANSPORTER"/>
    <property type="match status" value="1"/>
</dbReference>
<dbReference type="PANTHER" id="PTHR11388:SF100">
    <property type="entry name" value="SOLUTE CARRIER ORGANIC ANION TRANSPORTER FAMILY MEMBER 4A1"/>
    <property type="match status" value="1"/>
</dbReference>
<organism evidence="2 3">
    <name type="scientific">Priapulus caudatus</name>
    <name type="common">Priapulid worm</name>
    <dbReference type="NCBI Taxonomy" id="37621"/>
    <lineage>
        <taxon>Eukaryota</taxon>
        <taxon>Metazoa</taxon>
        <taxon>Ecdysozoa</taxon>
        <taxon>Scalidophora</taxon>
        <taxon>Priapulida</taxon>
        <taxon>Priapulimorpha</taxon>
        <taxon>Priapulimorphida</taxon>
        <taxon>Priapulidae</taxon>
        <taxon>Priapulus</taxon>
    </lineage>
</organism>
<protein>
    <submittedName>
        <fullName evidence="3">Solute carrier organic anion transporter family member 4C1-like</fullName>
    </submittedName>
</protein>
<accession>A0ABM1F7S6</accession>
<reference evidence="3" key="1">
    <citation type="submission" date="2025-08" db="UniProtKB">
        <authorList>
            <consortium name="RefSeq"/>
        </authorList>
    </citation>
    <scope>IDENTIFICATION</scope>
</reference>
<sequence>MPGPIIGGAAIDASCILWQIDACGETGSCWMYDNDQLRYTLHGIALGVKCAATCLYAAAFLTCKGKLAGDDNAYETDENQGEREGSGKEKEERVEMLRTTPAAAT</sequence>